<proteinExistence type="predicted"/>
<evidence type="ECO:0000256" key="7">
    <source>
        <dbReference type="SAM" id="Phobius"/>
    </source>
</evidence>
<organism evidence="9">
    <name type="scientific">marine sediment metagenome</name>
    <dbReference type="NCBI Taxonomy" id="412755"/>
    <lineage>
        <taxon>unclassified sequences</taxon>
        <taxon>metagenomes</taxon>
        <taxon>ecological metagenomes</taxon>
    </lineage>
</organism>
<dbReference type="EMBL" id="LAZR01028192">
    <property type="protein sequence ID" value="KKL63378.1"/>
    <property type="molecule type" value="Genomic_DNA"/>
</dbReference>
<evidence type="ECO:0000256" key="4">
    <source>
        <dbReference type="ARBA" id="ARBA00022692"/>
    </source>
</evidence>
<evidence type="ECO:0000256" key="6">
    <source>
        <dbReference type="ARBA" id="ARBA00023136"/>
    </source>
</evidence>
<keyword evidence="3" id="KW-1003">Cell membrane</keyword>
<comment type="caution">
    <text evidence="9">The sequence shown here is derived from an EMBL/GenBank/DDBJ whole genome shotgun (WGS) entry which is preliminary data.</text>
</comment>
<protein>
    <recommendedName>
        <fullName evidence="8">ABC transmembrane type-1 domain-containing protein</fullName>
    </recommendedName>
</protein>
<keyword evidence="2" id="KW-0813">Transport</keyword>
<feature type="transmembrane region" description="Helical" evidence="7">
    <location>
        <begin position="232"/>
        <end position="262"/>
    </location>
</feature>
<dbReference type="AlphaFoldDB" id="A0A0F9DNP2"/>
<evidence type="ECO:0000313" key="9">
    <source>
        <dbReference type="EMBL" id="KKL63378.1"/>
    </source>
</evidence>
<name>A0A0F9DNP2_9ZZZZ</name>
<keyword evidence="6 7" id="KW-0472">Membrane</keyword>
<evidence type="ECO:0000256" key="1">
    <source>
        <dbReference type="ARBA" id="ARBA00004651"/>
    </source>
</evidence>
<evidence type="ECO:0000259" key="8">
    <source>
        <dbReference type="PROSITE" id="PS50928"/>
    </source>
</evidence>
<feature type="transmembrane region" description="Helical" evidence="7">
    <location>
        <begin position="282"/>
        <end position="300"/>
    </location>
</feature>
<feature type="transmembrane region" description="Helical" evidence="7">
    <location>
        <begin position="126"/>
        <end position="145"/>
    </location>
</feature>
<dbReference type="InterPro" id="IPR000515">
    <property type="entry name" value="MetI-like"/>
</dbReference>
<dbReference type="Gene3D" id="1.10.3720.10">
    <property type="entry name" value="MetI-like"/>
    <property type="match status" value="1"/>
</dbReference>
<evidence type="ECO:0000256" key="5">
    <source>
        <dbReference type="ARBA" id="ARBA00022989"/>
    </source>
</evidence>
<dbReference type="InterPro" id="IPR051393">
    <property type="entry name" value="ABC_transporter_permease"/>
</dbReference>
<evidence type="ECO:0000256" key="3">
    <source>
        <dbReference type="ARBA" id="ARBA00022475"/>
    </source>
</evidence>
<dbReference type="GO" id="GO:0005886">
    <property type="term" value="C:plasma membrane"/>
    <property type="evidence" value="ECO:0007669"/>
    <property type="project" value="UniProtKB-SubCell"/>
</dbReference>
<feature type="transmembrane region" description="Helical" evidence="7">
    <location>
        <begin position="27"/>
        <end position="53"/>
    </location>
</feature>
<evidence type="ECO:0000256" key="2">
    <source>
        <dbReference type="ARBA" id="ARBA00022448"/>
    </source>
</evidence>
<dbReference type="PANTHER" id="PTHR30193:SF37">
    <property type="entry name" value="INNER MEMBRANE ABC TRANSPORTER PERMEASE PROTEIN YCJO"/>
    <property type="match status" value="1"/>
</dbReference>
<dbReference type="GO" id="GO:0055085">
    <property type="term" value="P:transmembrane transport"/>
    <property type="evidence" value="ECO:0007669"/>
    <property type="project" value="InterPro"/>
</dbReference>
<sequence length="313" mass="35037">NGFGRRFNDSTPFSYSKANTKMNKKNIGYLLILPGFTFYLAFHLIPIIGAFYISFFSWRVISPSGGIFVGLENYIDLFSDRIFLLALKHSVVFVGLSMIIQVPLALLLAVLLGLNLRLSKFFRGVYFVPLLMSFVVVGLLFNFIFSSTVGTLNNFLRAIGLGRFAGEWLGDPKKALYIIILVQVWKEFGLSMLLFVAGLQGIPNNLYESAKLDGANAWQCFRSITIPLLREVIAVVSVLVMIISFKVFALVYTMTAGGPFYATEVLGTYLYNKAFTLMRMGYASSIAGMLFLIVFSLAFFQSWVKGKRGTIEY</sequence>
<feature type="domain" description="ABC transmembrane type-1" evidence="8">
    <location>
        <begin position="87"/>
        <end position="301"/>
    </location>
</feature>
<gene>
    <name evidence="9" type="ORF">LCGC14_2175710</name>
</gene>
<dbReference type="PROSITE" id="PS50928">
    <property type="entry name" value="ABC_TM1"/>
    <property type="match status" value="1"/>
</dbReference>
<feature type="transmembrane region" description="Helical" evidence="7">
    <location>
        <begin position="91"/>
        <end position="114"/>
    </location>
</feature>
<keyword evidence="4 7" id="KW-0812">Transmembrane</keyword>
<feature type="transmembrane region" description="Helical" evidence="7">
    <location>
        <begin position="175"/>
        <end position="199"/>
    </location>
</feature>
<dbReference type="SUPFAM" id="SSF161098">
    <property type="entry name" value="MetI-like"/>
    <property type="match status" value="1"/>
</dbReference>
<feature type="non-terminal residue" evidence="9">
    <location>
        <position position="1"/>
    </location>
</feature>
<dbReference type="PANTHER" id="PTHR30193">
    <property type="entry name" value="ABC TRANSPORTER PERMEASE PROTEIN"/>
    <property type="match status" value="1"/>
</dbReference>
<dbReference type="InterPro" id="IPR035906">
    <property type="entry name" value="MetI-like_sf"/>
</dbReference>
<comment type="subcellular location">
    <subcellularLocation>
        <location evidence="1">Cell membrane</location>
        <topology evidence="1">Multi-pass membrane protein</topology>
    </subcellularLocation>
</comment>
<reference evidence="9" key="1">
    <citation type="journal article" date="2015" name="Nature">
        <title>Complex archaea that bridge the gap between prokaryotes and eukaryotes.</title>
        <authorList>
            <person name="Spang A."/>
            <person name="Saw J.H."/>
            <person name="Jorgensen S.L."/>
            <person name="Zaremba-Niedzwiedzka K."/>
            <person name="Martijn J."/>
            <person name="Lind A.E."/>
            <person name="van Eijk R."/>
            <person name="Schleper C."/>
            <person name="Guy L."/>
            <person name="Ettema T.J."/>
        </authorList>
    </citation>
    <scope>NUCLEOTIDE SEQUENCE</scope>
</reference>
<dbReference type="CDD" id="cd06261">
    <property type="entry name" value="TM_PBP2"/>
    <property type="match status" value="1"/>
</dbReference>
<keyword evidence="5 7" id="KW-1133">Transmembrane helix</keyword>
<accession>A0A0F9DNP2</accession>
<dbReference type="Pfam" id="PF00528">
    <property type="entry name" value="BPD_transp_1"/>
    <property type="match status" value="1"/>
</dbReference>